<protein>
    <submittedName>
        <fullName evidence="2">Carboxypeptidase family protein</fullName>
    </submittedName>
    <submittedName>
        <fullName evidence="3">TonB-dependent receptor</fullName>
    </submittedName>
</protein>
<dbReference type="EMBL" id="SOPX01000003">
    <property type="protein sequence ID" value="TFB30117.1"/>
    <property type="molecule type" value="Genomic_DNA"/>
</dbReference>
<evidence type="ECO:0000256" key="1">
    <source>
        <dbReference type="SAM" id="SignalP"/>
    </source>
</evidence>
<evidence type="ECO:0000313" key="4">
    <source>
        <dbReference type="Proteomes" id="UP000273898"/>
    </source>
</evidence>
<comment type="caution">
    <text evidence="2">The sequence shown here is derived from an EMBL/GenBank/DDBJ whole genome shotgun (WGS) entry which is preliminary data.</text>
</comment>
<name>A0A497XYG5_9SPHI</name>
<reference evidence="2 4" key="1">
    <citation type="submission" date="2018-10" db="EMBL/GenBank/DDBJ databases">
        <title>Genomic Encyclopedia of Archaeal and Bacterial Type Strains, Phase II (KMG-II): from individual species to whole genera.</title>
        <authorList>
            <person name="Goeker M."/>
        </authorList>
    </citation>
    <scope>NUCLEOTIDE SEQUENCE [LARGE SCALE GENOMIC DNA]</scope>
    <source>
        <strain evidence="2 4">DSM 19624</strain>
    </source>
</reference>
<evidence type="ECO:0000313" key="2">
    <source>
        <dbReference type="EMBL" id="RLJ75003.1"/>
    </source>
</evidence>
<organism evidence="2 4">
    <name type="scientific">Pedobacter alluvionis</name>
    <dbReference type="NCBI Taxonomy" id="475253"/>
    <lineage>
        <taxon>Bacteria</taxon>
        <taxon>Pseudomonadati</taxon>
        <taxon>Bacteroidota</taxon>
        <taxon>Sphingobacteriia</taxon>
        <taxon>Sphingobacteriales</taxon>
        <taxon>Sphingobacteriaceae</taxon>
        <taxon>Pedobacter</taxon>
    </lineage>
</organism>
<keyword evidence="5" id="KW-1185">Reference proteome</keyword>
<feature type="signal peptide" evidence="1">
    <location>
        <begin position="1"/>
        <end position="19"/>
    </location>
</feature>
<keyword evidence="2" id="KW-0378">Hydrolase</keyword>
<dbReference type="SUPFAM" id="SSF56935">
    <property type="entry name" value="Porins"/>
    <property type="match status" value="1"/>
</dbReference>
<dbReference type="Gene3D" id="2.60.40.1120">
    <property type="entry name" value="Carboxypeptidase-like, regulatory domain"/>
    <property type="match status" value="1"/>
</dbReference>
<evidence type="ECO:0000313" key="5">
    <source>
        <dbReference type="Proteomes" id="UP000297429"/>
    </source>
</evidence>
<proteinExistence type="predicted"/>
<keyword evidence="2" id="KW-0645">Protease</keyword>
<dbReference type="Proteomes" id="UP000273898">
    <property type="component" value="Unassembled WGS sequence"/>
</dbReference>
<reference evidence="3 5" key="2">
    <citation type="submission" date="2019-03" db="EMBL/GenBank/DDBJ databases">
        <authorList>
            <person name="He R.-H."/>
        </authorList>
    </citation>
    <scope>NUCLEOTIDE SEQUENCE [LARGE SCALE GENOMIC DNA]</scope>
    <source>
        <strain evidence="3 5">DSM 19624</strain>
    </source>
</reference>
<dbReference type="EMBL" id="RCCK01000012">
    <property type="protein sequence ID" value="RLJ75003.1"/>
    <property type="molecule type" value="Genomic_DNA"/>
</dbReference>
<dbReference type="AlphaFoldDB" id="A0A497XYG5"/>
<feature type="chain" id="PRO_5044605571" evidence="1">
    <location>
        <begin position="20"/>
        <end position="886"/>
    </location>
</feature>
<keyword evidence="2" id="KW-0121">Carboxypeptidase</keyword>
<dbReference type="Proteomes" id="UP000297429">
    <property type="component" value="Unassembled WGS sequence"/>
</dbReference>
<dbReference type="GO" id="GO:0004180">
    <property type="term" value="F:carboxypeptidase activity"/>
    <property type="evidence" value="ECO:0007669"/>
    <property type="project" value="UniProtKB-KW"/>
</dbReference>
<dbReference type="InterPro" id="IPR008969">
    <property type="entry name" value="CarboxyPept-like_regulatory"/>
</dbReference>
<dbReference type="OrthoDB" id="603275at2"/>
<accession>A0A497XYG5</accession>
<keyword evidence="1" id="KW-0732">Signal</keyword>
<keyword evidence="3" id="KW-0675">Receptor</keyword>
<dbReference type="Pfam" id="PF13620">
    <property type="entry name" value="CarboxypepD_reg"/>
    <property type="match status" value="1"/>
</dbReference>
<evidence type="ECO:0000313" key="3">
    <source>
        <dbReference type="EMBL" id="TFB30117.1"/>
    </source>
</evidence>
<sequence>MRSYVIMLTFFLTSFSALAQKPIKGLVKDSYGKAIELVNVSLKDPEGNTINFTRTNRNGEFNIPLKNDQITGYKIEASSIGYKKLSTVITDVTKSYELIMQNSETALETVTVKKRPSLTANGDTLNYRPSDFAGKQDRSIGDVLKKMPGIEVAEDGKISYNGKSISNLYVDGDNLLDDKYNIGTKSIPHGAVDKVQVIQNDQPIKMMRKNNMNDDVAINLVIKDEAKLKVMGDATVGAGIPNRFDENLTAMLFNKKLKFINNVKGNNIGSDPGGDLFAHNFSDYLKKLDNDKPNGLLSTGAAGVPSLPQSRYLFNKAGLINLNNLYKFNPDLQLRANISYLYDQRHQEYSKFSETYLPNQTIRYAETQRNAINPQKLRAQFNLNGNAEKYYLNNNFVLDYAPFKTSSAFVINNVAANQVLRQETLDISNEFNYRKKLKSEDVINLYSYLNRTTQPENLNINPGLNADILNNGNSYLGLSQYIKIPTWYTNNYASFAFVNNHFFQTYKAGFNVQQQKLNSELYRTQNNQQTELVSGNTVNDLDWLKTKIYTDATYEFTNDKLKVGLSLPLSYNLIKYSDDINQLDKSLNKLFLNPSLTIKYQTSVENYVTANYSFRNDLGGIDDVYRGTVLKNYRSLFANNAPISESKTHNVGAGFNFRKAMQMLFVNLTANYSDAELNTISSYTLNNNLQQRVVLPLSNHIRTLFFNANASKYLFALKSTVSGGISFSHSQYDQLQNNELFAFNAQTISYKMGIEAKLTNFINWSYLANFSVTDNKAKVADAIKTNFQQLRQQSTLAITTFRNIYINLSAEHLFTHQSTQPNLKYLFADMNLKYKYLKMKTDFEFGITNLANIKSFDAVYLSANSLTTGTYYIPGRVAMLKATFSF</sequence>
<dbReference type="SUPFAM" id="SSF49464">
    <property type="entry name" value="Carboxypeptidase regulatory domain-like"/>
    <property type="match status" value="1"/>
</dbReference>
<gene>
    <name evidence="2" type="ORF">BCL90_3349</name>
    <name evidence="3" type="ORF">E3V97_18255</name>
</gene>